<feature type="non-terminal residue" evidence="2">
    <location>
        <position position="39"/>
    </location>
</feature>
<sequence length="39" mass="4276">DRGPDLLGPDEHLLLLPGTPRKAARQGLRQGGRWSARTL</sequence>
<dbReference type="EMBL" id="CADCVA010000259">
    <property type="protein sequence ID" value="CAA9427015.1"/>
    <property type="molecule type" value="Genomic_DNA"/>
</dbReference>
<evidence type="ECO:0000256" key="1">
    <source>
        <dbReference type="SAM" id="MobiDB-lite"/>
    </source>
</evidence>
<feature type="non-terminal residue" evidence="2">
    <location>
        <position position="1"/>
    </location>
</feature>
<feature type="region of interest" description="Disordered" evidence="1">
    <location>
        <begin position="1"/>
        <end position="39"/>
    </location>
</feature>
<dbReference type="AlphaFoldDB" id="A0A6J4Q3G5"/>
<proteinExistence type="predicted"/>
<gene>
    <name evidence="2" type="ORF">AVDCRST_MAG82-1824</name>
</gene>
<protein>
    <submittedName>
        <fullName evidence="2">Uncharacterized protein</fullName>
    </submittedName>
</protein>
<evidence type="ECO:0000313" key="2">
    <source>
        <dbReference type="EMBL" id="CAA9427015.1"/>
    </source>
</evidence>
<feature type="compositionally biased region" description="Basic and acidic residues" evidence="1">
    <location>
        <begin position="1"/>
        <end position="13"/>
    </location>
</feature>
<name>A0A6J4Q3G5_9ACTN</name>
<reference evidence="2" key="1">
    <citation type="submission" date="2020-02" db="EMBL/GenBank/DDBJ databases">
        <authorList>
            <person name="Meier V. D."/>
        </authorList>
    </citation>
    <scope>NUCLEOTIDE SEQUENCE</scope>
    <source>
        <strain evidence="2">AVDCRST_MAG82</strain>
    </source>
</reference>
<organism evidence="2">
    <name type="scientific">uncultured Rubrobacteraceae bacterium</name>
    <dbReference type="NCBI Taxonomy" id="349277"/>
    <lineage>
        <taxon>Bacteria</taxon>
        <taxon>Bacillati</taxon>
        <taxon>Actinomycetota</taxon>
        <taxon>Rubrobacteria</taxon>
        <taxon>Rubrobacterales</taxon>
        <taxon>Rubrobacteraceae</taxon>
        <taxon>environmental samples</taxon>
    </lineage>
</organism>
<accession>A0A6J4Q3G5</accession>